<evidence type="ECO:0000256" key="1">
    <source>
        <dbReference type="SAM" id="MobiDB-lite"/>
    </source>
</evidence>
<reference evidence="2" key="1">
    <citation type="journal article" date="2020" name="Nature">
        <title>Giant virus diversity and host interactions through global metagenomics.</title>
        <authorList>
            <person name="Schulz F."/>
            <person name="Roux S."/>
            <person name="Paez-Espino D."/>
            <person name="Jungbluth S."/>
            <person name="Walsh D.A."/>
            <person name="Denef V.J."/>
            <person name="McMahon K.D."/>
            <person name="Konstantinidis K.T."/>
            <person name="Eloe-Fadrosh E.A."/>
            <person name="Kyrpides N.C."/>
            <person name="Woyke T."/>
        </authorList>
    </citation>
    <scope>NUCLEOTIDE SEQUENCE</scope>
    <source>
        <strain evidence="2">GVMAG-S-ERX556022-25</strain>
    </source>
</reference>
<dbReference type="AlphaFoldDB" id="A0A6C0AZY2"/>
<organism evidence="2">
    <name type="scientific">viral metagenome</name>
    <dbReference type="NCBI Taxonomy" id="1070528"/>
    <lineage>
        <taxon>unclassified sequences</taxon>
        <taxon>metagenomes</taxon>
        <taxon>organismal metagenomes</taxon>
    </lineage>
</organism>
<protein>
    <submittedName>
        <fullName evidence="2">Uncharacterized protein</fullName>
    </submittedName>
</protein>
<proteinExistence type="predicted"/>
<feature type="region of interest" description="Disordered" evidence="1">
    <location>
        <begin position="82"/>
        <end position="115"/>
    </location>
</feature>
<accession>A0A6C0AZY2</accession>
<sequence>MDDVVKIPKNFCAILGSFKSIQEFHGVKDNDINHLLSNFPQYGDINNFKKINDILYDYYWSPNGDGYLEGIKSFEETRSKYGAARSIKRKRKKNKKSMKKKKLKRIKRVKSKKKS</sequence>
<dbReference type="EMBL" id="MN738812">
    <property type="protein sequence ID" value="QHS84765.1"/>
    <property type="molecule type" value="Genomic_DNA"/>
</dbReference>
<evidence type="ECO:0000313" key="2">
    <source>
        <dbReference type="EMBL" id="QHS84765.1"/>
    </source>
</evidence>
<name>A0A6C0AZY2_9ZZZZ</name>
<feature type="compositionally biased region" description="Basic residues" evidence="1">
    <location>
        <begin position="86"/>
        <end position="115"/>
    </location>
</feature>